<dbReference type="PROSITE" id="PS50979">
    <property type="entry name" value="BC"/>
    <property type="match status" value="1"/>
</dbReference>
<dbReference type="Pfam" id="PF00289">
    <property type="entry name" value="Biotin_carb_N"/>
    <property type="match status" value="1"/>
</dbReference>
<dbReference type="EMBL" id="JAINUY010000091">
    <property type="protein sequence ID" value="MBZ4037897.1"/>
    <property type="molecule type" value="Genomic_DNA"/>
</dbReference>
<dbReference type="SUPFAM" id="SSF52440">
    <property type="entry name" value="PreATP-grasp domain"/>
    <property type="match status" value="1"/>
</dbReference>
<feature type="domain" description="Biotin carboxylation" evidence="5">
    <location>
        <begin position="3"/>
        <end position="64"/>
    </location>
</feature>
<keyword evidence="4" id="KW-0092">Biotin</keyword>
<dbReference type="GO" id="GO:0003989">
    <property type="term" value="F:acetyl-CoA carboxylase activity"/>
    <property type="evidence" value="ECO:0007669"/>
    <property type="project" value="UniProtKB-EC"/>
</dbReference>
<keyword evidence="3" id="KW-0067">ATP-binding</keyword>
<keyword evidence="2" id="KW-0547">Nucleotide-binding</keyword>
<keyword evidence="7" id="KW-1185">Reference proteome</keyword>
<gene>
    <name evidence="6" type="ORF">K6T82_24340</name>
</gene>
<dbReference type="Proteomes" id="UP001139366">
    <property type="component" value="Unassembled WGS sequence"/>
</dbReference>
<comment type="caution">
    <text evidence="6">The sequence shown here is derived from an EMBL/GenBank/DDBJ whole genome shotgun (WGS) entry which is preliminary data.</text>
</comment>
<sequence length="64" mass="6937">MAMFKRILVANRGEIAVRIIRAAREMGIETVAVYSEADQQSLHAHLADYGVCIGPGSSKGSYLN</sequence>
<evidence type="ECO:0000256" key="3">
    <source>
        <dbReference type="ARBA" id="ARBA00022840"/>
    </source>
</evidence>
<protein>
    <submittedName>
        <fullName evidence="6">Acetyl-CoA carboxylase biotin carboxylase subunit</fullName>
        <ecNumber evidence="6">6.4.1.2</ecNumber>
    </submittedName>
</protein>
<evidence type="ECO:0000256" key="2">
    <source>
        <dbReference type="ARBA" id="ARBA00022741"/>
    </source>
</evidence>
<dbReference type="Gene3D" id="3.40.50.20">
    <property type="match status" value="1"/>
</dbReference>
<dbReference type="GO" id="GO:0005524">
    <property type="term" value="F:ATP binding"/>
    <property type="evidence" value="ECO:0007669"/>
    <property type="project" value="UniProtKB-KW"/>
</dbReference>
<evidence type="ECO:0000256" key="1">
    <source>
        <dbReference type="ARBA" id="ARBA00022598"/>
    </source>
</evidence>
<dbReference type="InterPro" id="IPR011764">
    <property type="entry name" value="Biotin_carboxylation_dom"/>
</dbReference>
<dbReference type="InterPro" id="IPR050856">
    <property type="entry name" value="Biotin_carboxylase_complex"/>
</dbReference>
<dbReference type="InterPro" id="IPR016185">
    <property type="entry name" value="PreATP-grasp_dom_sf"/>
</dbReference>
<organism evidence="6 7">
    <name type="scientific">Flavobacterium potami</name>
    <dbReference type="NCBI Taxonomy" id="2872310"/>
    <lineage>
        <taxon>Bacteria</taxon>
        <taxon>Pseudomonadati</taxon>
        <taxon>Bacteroidota</taxon>
        <taxon>Flavobacteriia</taxon>
        <taxon>Flavobacteriales</taxon>
        <taxon>Flavobacteriaceae</taxon>
        <taxon>Flavobacterium</taxon>
    </lineage>
</organism>
<dbReference type="PANTHER" id="PTHR18866">
    <property type="entry name" value="CARBOXYLASE:PYRUVATE/ACETYL-COA/PROPIONYL-COA CARBOXYLASE"/>
    <property type="match status" value="1"/>
</dbReference>
<evidence type="ECO:0000256" key="4">
    <source>
        <dbReference type="ARBA" id="ARBA00023267"/>
    </source>
</evidence>
<evidence type="ECO:0000313" key="7">
    <source>
        <dbReference type="Proteomes" id="UP001139366"/>
    </source>
</evidence>
<evidence type="ECO:0000259" key="5">
    <source>
        <dbReference type="PROSITE" id="PS50979"/>
    </source>
</evidence>
<keyword evidence="1 6" id="KW-0436">Ligase</keyword>
<dbReference type="InterPro" id="IPR005481">
    <property type="entry name" value="BC-like_N"/>
</dbReference>
<name>A0A9X1KTW9_9FLAO</name>
<proteinExistence type="predicted"/>
<reference evidence="6 7" key="1">
    <citation type="journal article" date="2023" name="Antonie Van Leeuwenhoek">
        <title>Flavobacterium potami sp. nov., a multi-metal resistance genes harbouring bacterium isolated from shallow river silt.</title>
        <authorList>
            <person name="Li S."/>
            <person name="Mao S."/>
            <person name="Mu W."/>
            <person name="Guo B."/>
            <person name="Li C."/>
            <person name="Zhu Q."/>
            <person name="Hou X."/>
            <person name="Zhao Y."/>
            <person name="Wei S."/>
            <person name="Liu H."/>
            <person name="Liu A."/>
        </authorList>
    </citation>
    <scope>NUCLEOTIDE SEQUENCE [LARGE SCALE GENOMIC DNA]</scope>
    <source>
        <strain evidence="6 7">17A</strain>
    </source>
</reference>
<dbReference type="AlphaFoldDB" id="A0A9X1KTW9"/>
<dbReference type="PANTHER" id="PTHR18866:SF33">
    <property type="entry name" value="METHYLCROTONOYL-COA CARBOXYLASE SUBUNIT ALPHA, MITOCHONDRIAL-RELATED"/>
    <property type="match status" value="1"/>
</dbReference>
<accession>A0A9X1KTW9</accession>
<evidence type="ECO:0000313" key="6">
    <source>
        <dbReference type="EMBL" id="MBZ4037897.1"/>
    </source>
</evidence>
<feature type="non-terminal residue" evidence="6">
    <location>
        <position position="64"/>
    </location>
</feature>
<dbReference type="EC" id="6.4.1.2" evidence="6"/>